<feature type="compositionally biased region" description="Basic and acidic residues" evidence="1">
    <location>
        <begin position="18"/>
        <end position="27"/>
    </location>
</feature>
<dbReference type="Proteomes" id="UP001295444">
    <property type="component" value="Chromosome 02"/>
</dbReference>
<organism evidence="2 3">
    <name type="scientific">Pelobates cultripes</name>
    <name type="common">Western spadefoot toad</name>
    <dbReference type="NCBI Taxonomy" id="61616"/>
    <lineage>
        <taxon>Eukaryota</taxon>
        <taxon>Metazoa</taxon>
        <taxon>Chordata</taxon>
        <taxon>Craniata</taxon>
        <taxon>Vertebrata</taxon>
        <taxon>Euteleostomi</taxon>
        <taxon>Amphibia</taxon>
        <taxon>Batrachia</taxon>
        <taxon>Anura</taxon>
        <taxon>Pelobatoidea</taxon>
        <taxon>Pelobatidae</taxon>
        <taxon>Pelobates</taxon>
    </lineage>
</organism>
<accession>A0AAD1VU65</accession>
<evidence type="ECO:0000313" key="2">
    <source>
        <dbReference type="EMBL" id="CAH2248814.1"/>
    </source>
</evidence>
<feature type="compositionally biased region" description="Polar residues" evidence="1">
    <location>
        <begin position="141"/>
        <end position="155"/>
    </location>
</feature>
<keyword evidence="3" id="KW-1185">Reference proteome</keyword>
<feature type="compositionally biased region" description="Polar residues" evidence="1">
    <location>
        <begin position="87"/>
        <end position="100"/>
    </location>
</feature>
<feature type="region of interest" description="Disordered" evidence="1">
    <location>
        <begin position="1"/>
        <end position="27"/>
    </location>
</feature>
<gene>
    <name evidence="2" type="ORF">PECUL_23A031927</name>
</gene>
<sequence>MAAEYSPRQRFQPAIPKQRPDSSTDLTRRIDELFAKFWEKLQLRAQSTQTSRKTPKRAGERGHVQPTARGAPLGTALDHSPPRTLHSPIQPSKDSIQTKGNPGIQPHRQPNRKAVHQRRLEGGKTYQGSPRRRRSVKPNPAATTTSLTRTDSSQCPRRPTKIPTGNTRYSQGEPEPSTEQLTARGEHNHPQRGIR</sequence>
<evidence type="ECO:0000313" key="3">
    <source>
        <dbReference type="Proteomes" id="UP001295444"/>
    </source>
</evidence>
<evidence type="ECO:0000256" key="1">
    <source>
        <dbReference type="SAM" id="MobiDB-lite"/>
    </source>
</evidence>
<feature type="region of interest" description="Disordered" evidence="1">
    <location>
        <begin position="45"/>
        <end position="195"/>
    </location>
</feature>
<reference evidence="2" key="1">
    <citation type="submission" date="2022-03" db="EMBL/GenBank/DDBJ databases">
        <authorList>
            <person name="Alioto T."/>
            <person name="Alioto T."/>
            <person name="Gomez Garrido J."/>
        </authorList>
    </citation>
    <scope>NUCLEOTIDE SEQUENCE</scope>
</reference>
<dbReference type="EMBL" id="OW240913">
    <property type="protein sequence ID" value="CAH2248814.1"/>
    <property type="molecule type" value="Genomic_DNA"/>
</dbReference>
<name>A0AAD1VU65_PELCU</name>
<proteinExistence type="predicted"/>
<protein>
    <submittedName>
        <fullName evidence="2">Uncharacterized protein</fullName>
    </submittedName>
</protein>
<dbReference type="AlphaFoldDB" id="A0AAD1VU65"/>